<gene>
    <name evidence="4" type="ORF">ACFFHM_05295</name>
</gene>
<dbReference type="NCBIfam" id="TIGR02669">
    <property type="entry name" value="SpoIID_LytB"/>
    <property type="match status" value="1"/>
</dbReference>
<feature type="chain" id="PRO_5046672910" evidence="2">
    <location>
        <begin position="29"/>
        <end position="623"/>
    </location>
</feature>
<dbReference type="PROSITE" id="PS51272">
    <property type="entry name" value="SLH"/>
    <property type="match status" value="2"/>
</dbReference>
<proteinExistence type="predicted"/>
<evidence type="ECO:0000259" key="3">
    <source>
        <dbReference type="PROSITE" id="PS51272"/>
    </source>
</evidence>
<accession>A0ABV6KAL0</accession>
<dbReference type="Pfam" id="PF08486">
    <property type="entry name" value="SpoIID"/>
    <property type="match status" value="1"/>
</dbReference>
<dbReference type="Pfam" id="PF00395">
    <property type="entry name" value="SLH"/>
    <property type="match status" value="2"/>
</dbReference>
<organism evidence="4 5">
    <name type="scientific">Halalkalibacter kiskunsagensis</name>
    <dbReference type="NCBI Taxonomy" id="1548599"/>
    <lineage>
        <taxon>Bacteria</taxon>
        <taxon>Bacillati</taxon>
        <taxon>Bacillota</taxon>
        <taxon>Bacilli</taxon>
        <taxon>Bacillales</taxon>
        <taxon>Bacillaceae</taxon>
        <taxon>Halalkalibacter</taxon>
    </lineage>
</organism>
<dbReference type="InterPro" id="IPR051922">
    <property type="entry name" value="Bact_Sporulation_Assoc"/>
</dbReference>
<dbReference type="EMBL" id="JBHLUX010000015">
    <property type="protein sequence ID" value="MFC0469967.1"/>
    <property type="molecule type" value="Genomic_DNA"/>
</dbReference>
<protein>
    <submittedName>
        <fullName evidence="4">SpoIID/LytB domain-containing protein</fullName>
    </submittedName>
</protein>
<dbReference type="PANTHER" id="PTHR30032">
    <property type="entry name" value="N-ACETYLMURAMOYL-L-ALANINE AMIDASE-RELATED"/>
    <property type="match status" value="1"/>
</dbReference>
<dbReference type="InterPro" id="IPR013693">
    <property type="entry name" value="SpoIID/LytB_N"/>
</dbReference>
<dbReference type="PANTHER" id="PTHR30032:SF4">
    <property type="entry name" value="AMIDASE ENHANCER"/>
    <property type="match status" value="1"/>
</dbReference>
<feature type="domain" description="SLH" evidence="3">
    <location>
        <begin position="503"/>
        <end position="563"/>
    </location>
</feature>
<evidence type="ECO:0000313" key="5">
    <source>
        <dbReference type="Proteomes" id="UP001589838"/>
    </source>
</evidence>
<reference evidence="4 5" key="1">
    <citation type="submission" date="2024-09" db="EMBL/GenBank/DDBJ databases">
        <authorList>
            <person name="Sun Q."/>
            <person name="Mori K."/>
        </authorList>
    </citation>
    <scope>NUCLEOTIDE SEQUENCE [LARGE SCALE GENOMIC DNA]</scope>
    <source>
        <strain evidence="4 5">NCAIM B.02610</strain>
    </source>
</reference>
<dbReference type="RefSeq" id="WP_335962604.1">
    <property type="nucleotide sequence ID" value="NZ_JAXBLX010000031.1"/>
</dbReference>
<dbReference type="InterPro" id="IPR013486">
    <property type="entry name" value="SpoIID/LytB"/>
</dbReference>
<evidence type="ECO:0000256" key="2">
    <source>
        <dbReference type="SAM" id="SignalP"/>
    </source>
</evidence>
<name>A0ABV6KAL0_9BACI</name>
<evidence type="ECO:0000313" key="4">
    <source>
        <dbReference type="EMBL" id="MFC0469967.1"/>
    </source>
</evidence>
<dbReference type="Proteomes" id="UP001589838">
    <property type="component" value="Unassembled WGS sequence"/>
</dbReference>
<feature type="domain" description="SLH" evidence="3">
    <location>
        <begin position="439"/>
        <end position="502"/>
    </location>
</feature>
<comment type="caution">
    <text evidence="4">The sequence shown here is derived from an EMBL/GenBank/DDBJ whole genome shotgun (WGS) entry which is preliminary data.</text>
</comment>
<evidence type="ECO:0000256" key="1">
    <source>
        <dbReference type="ARBA" id="ARBA00022729"/>
    </source>
</evidence>
<sequence length="623" mass="69612">MQKLRLLTILMMLPILSLTTFTSASASADEIMTNVETYPILEGVEIPKVEYVDPSETVQASSANSGATFTFTGDGWGHRVGMSQYGALGMAKEGKSYEQILKHYYTGINLRKDANSSVKVILNPEQTFTLTPNGDFKLLNEDDGLEVSFKDSIEFSQDSNKEAVAKIDNTILTSTKGFTLIPNKQQDSNYTTVSKVRHGSSNVTADYRGSFYIQPDDQRLSLINELDIEDYLKGVVPSEMPASWGTEHLEALKAQAVAARTYAKRIANGRYLDDDVSNQVYRGKSLEHANSNKAVKETQGVVAVHNNRLIDAVFHSSSGGHTENSENVWGGTFDYLKAVDDRYDSNTSTHHGWSVTVANETIAHAVFGSKDYMVSDIKITKRTDALSVQEVVVTAKHKTSGKEVKETLPKPIASGQRLPDRLRSQMGVSLKSIKFDIERNDIFTDVTNTTSGYDEIMFLYDRGVISGFSDNSFKPNQTIDRIQTARMLDRELNLSVPPSSYQLKATDVPKDRDYYELFRKMEYHGIMTGNNGKMNPGEDLKRAQMAIVLTRAFNLTKPSNTSYQYADINRSTYSETSLDAIDTIAYHGITTEYGKDKSFRPNESTSRVMFSRFMTRAIDESFR</sequence>
<feature type="signal peptide" evidence="2">
    <location>
        <begin position="1"/>
        <end position="28"/>
    </location>
</feature>
<dbReference type="InterPro" id="IPR001119">
    <property type="entry name" value="SLH_dom"/>
</dbReference>
<keyword evidence="5" id="KW-1185">Reference proteome</keyword>
<keyword evidence="1 2" id="KW-0732">Signal</keyword>